<sequence length="146" mass="16705">MSLNSFLGRQFSHEGRAGRLEFFAYFVAGLVSNLILIAPFLWVSWEYINASIDFGPDVALMMSEEDEFTFFAAGAFYVWLYVWSGLLLALGVAYLMTLCRRLSDIGWSKWWVLVIGLPIINLLFVLLLCIWPGKKDSQVDIHPRTE</sequence>
<dbReference type="InterPro" id="IPR008523">
    <property type="entry name" value="DUF805"/>
</dbReference>
<organism evidence="2 3">
    <name type="scientific">Faecalibacterium prausnitzii</name>
    <dbReference type="NCBI Taxonomy" id="853"/>
    <lineage>
        <taxon>Bacteria</taxon>
        <taxon>Bacillati</taxon>
        <taxon>Bacillota</taxon>
        <taxon>Clostridia</taxon>
        <taxon>Eubacteriales</taxon>
        <taxon>Oscillospiraceae</taxon>
        <taxon>Faecalibacterium</taxon>
    </lineage>
</organism>
<feature type="transmembrane region" description="Helical" evidence="1">
    <location>
        <begin position="22"/>
        <end position="48"/>
    </location>
</feature>
<keyword evidence="1" id="KW-0472">Membrane</keyword>
<protein>
    <submittedName>
        <fullName evidence="2">DUF805 domain-containing protein</fullName>
    </submittedName>
</protein>
<keyword evidence="1" id="KW-0812">Transmembrane</keyword>
<evidence type="ECO:0000313" key="3">
    <source>
        <dbReference type="Proteomes" id="UP000811365"/>
    </source>
</evidence>
<accession>A0A9E1LYE0</accession>
<dbReference type="GO" id="GO:0016020">
    <property type="term" value="C:membrane"/>
    <property type="evidence" value="ECO:0007669"/>
    <property type="project" value="InterPro"/>
</dbReference>
<gene>
    <name evidence="2" type="ORF">KH315_08580</name>
</gene>
<evidence type="ECO:0000313" key="2">
    <source>
        <dbReference type="EMBL" id="MBS6622198.1"/>
    </source>
</evidence>
<dbReference type="EMBL" id="JAGZYH010000029">
    <property type="protein sequence ID" value="MBS6622198.1"/>
    <property type="molecule type" value="Genomic_DNA"/>
</dbReference>
<dbReference type="AlphaFoldDB" id="A0A9E1LYE0"/>
<proteinExistence type="predicted"/>
<keyword evidence="1" id="KW-1133">Transmembrane helix</keyword>
<comment type="caution">
    <text evidence="2">The sequence shown here is derived from an EMBL/GenBank/DDBJ whole genome shotgun (WGS) entry which is preliminary data.</text>
</comment>
<dbReference type="Proteomes" id="UP000811365">
    <property type="component" value="Unassembled WGS sequence"/>
</dbReference>
<feature type="transmembrane region" description="Helical" evidence="1">
    <location>
        <begin position="110"/>
        <end position="133"/>
    </location>
</feature>
<reference evidence="2" key="1">
    <citation type="submission" date="2021-02" db="EMBL/GenBank/DDBJ databases">
        <title>Infant gut strain persistence is associated with maternal origin, phylogeny, and functional potential including surface adhesion and iron acquisition.</title>
        <authorList>
            <person name="Lou Y.C."/>
        </authorList>
    </citation>
    <scope>NUCLEOTIDE SEQUENCE</scope>
    <source>
        <strain evidence="2">L2_039_000G1_dasL2_039_000G1_maxbin2.maxbin.077</strain>
    </source>
</reference>
<dbReference type="Pfam" id="PF05656">
    <property type="entry name" value="DUF805"/>
    <property type="match status" value="1"/>
</dbReference>
<name>A0A9E1LYE0_9FIRM</name>
<feature type="transmembrane region" description="Helical" evidence="1">
    <location>
        <begin position="68"/>
        <end position="98"/>
    </location>
</feature>
<evidence type="ECO:0000256" key="1">
    <source>
        <dbReference type="SAM" id="Phobius"/>
    </source>
</evidence>